<dbReference type="Gene3D" id="3.40.50.2300">
    <property type="match status" value="2"/>
</dbReference>
<evidence type="ECO:0000259" key="5">
    <source>
        <dbReference type="PROSITE" id="PS50932"/>
    </source>
</evidence>
<dbReference type="SMART" id="SM00354">
    <property type="entry name" value="HTH_LACI"/>
    <property type="match status" value="1"/>
</dbReference>
<dbReference type="PANTHER" id="PTHR30146:SF151">
    <property type="entry name" value="HTH-TYPE TRANSCRIPTIONAL REPRESSOR CYTR"/>
    <property type="match status" value="1"/>
</dbReference>
<dbReference type="InterPro" id="IPR028082">
    <property type="entry name" value="Peripla_BP_I"/>
</dbReference>
<evidence type="ECO:0000313" key="6">
    <source>
        <dbReference type="EMBL" id="RDK96595.1"/>
    </source>
</evidence>
<keyword evidence="1" id="KW-0678">Repressor</keyword>
<dbReference type="PANTHER" id="PTHR30146">
    <property type="entry name" value="LACI-RELATED TRANSCRIPTIONAL REPRESSOR"/>
    <property type="match status" value="1"/>
</dbReference>
<dbReference type="Pfam" id="PF00356">
    <property type="entry name" value="LacI"/>
    <property type="match status" value="1"/>
</dbReference>
<dbReference type="OrthoDB" id="6502744at2"/>
<keyword evidence="3" id="KW-0238">DNA-binding</keyword>
<dbReference type="SUPFAM" id="SSF47413">
    <property type="entry name" value="lambda repressor-like DNA-binding domains"/>
    <property type="match status" value="1"/>
</dbReference>
<dbReference type="RefSeq" id="WP_115456386.1">
    <property type="nucleotide sequence ID" value="NZ_QRAP01000001.1"/>
</dbReference>
<organism evidence="6 7">
    <name type="scientific">Enterobacillus tribolii</name>
    <dbReference type="NCBI Taxonomy" id="1487935"/>
    <lineage>
        <taxon>Bacteria</taxon>
        <taxon>Pseudomonadati</taxon>
        <taxon>Pseudomonadota</taxon>
        <taxon>Gammaproteobacteria</taxon>
        <taxon>Enterobacterales</taxon>
        <taxon>Hafniaceae</taxon>
        <taxon>Enterobacillus</taxon>
    </lineage>
</organism>
<dbReference type="InterPro" id="IPR046335">
    <property type="entry name" value="LacI/GalR-like_sensor"/>
</dbReference>
<keyword evidence="2" id="KW-0805">Transcription regulation</keyword>
<dbReference type="CDD" id="cd01392">
    <property type="entry name" value="HTH_LacI"/>
    <property type="match status" value="1"/>
</dbReference>
<keyword evidence="7" id="KW-1185">Reference proteome</keyword>
<proteinExistence type="predicted"/>
<evidence type="ECO:0000256" key="2">
    <source>
        <dbReference type="ARBA" id="ARBA00023015"/>
    </source>
</evidence>
<evidence type="ECO:0000256" key="3">
    <source>
        <dbReference type="ARBA" id="ARBA00023125"/>
    </source>
</evidence>
<evidence type="ECO:0000313" key="7">
    <source>
        <dbReference type="Proteomes" id="UP000254848"/>
    </source>
</evidence>
<dbReference type="AlphaFoldDB" id="A0A370R3G5"/>
<dbReference type="InterPro" id="IPR010982">
    <property type="entry name" value="Lambda_DNA-bd_dom_sf"/>
</dbReference>
<name>A0A370R3G5_9GAMM</name>
<dbReference type="CDD" id="cd06267">
    <property type="entry name" value="PBP1_LacI_sugar_binding-like"/>
    <property type="match status" value="1"/>
</dbReference>
<dbReference type="EMBL" id="QRAP01000001">
    <property type="protein sequence ID" value="RDK96595.1"/>
    <property type="molecule type" value="Genomic_DNA"/>
</dbReference>
<dbReference type="InterPro" id="IPR000843">
    <property type="entry name" value="HTH_LacI"/>
</dbReference>
<feature type="domain" description="HTH lacI-type" evidence="5">
    <location>
        <begin position="5"/>
        <end position="59"/>
    </location>
</feature>
<dbReference type="Pfam" id="PF13377">
    <property type="entry name" value="Peripla_BP_3"/>
    <property type="match status" value="1"/>
</dbReference>
<dbReference type="Proteomes" id="UP000254848">
    <property type="component" value="Unassembled WGS sequence"/>
</dbReference>
<comment type="caution">
    <text evidence="6">The sequence shown here is derived from an EMBL/GenBank/DDBJ whole genome shotgun (WGS) entry which is preliminary data.</text>
</comment>
<keyword evidence="4" id="KW-0804">Transcription</keyword>
<reference evidence="6 7" key="1">
    <citation type="submission" date="2018-07" db="EMBL/GenBank/DDBJ databases">
        <title>Genomic Encyclopedia of Type Strains, Phase IV (KMG-IV): sequencing the most valuable type-strain genomes for metagenomic binning, comparative biology and taxonomic classification.</title>
        <authorList>
            <person name="Goeker M."/>
        </authorList>
    </citation>
    <scope>NUCLEOTIDE SEQUENCE [LARGE SCALE GENOMIC DNA]</scope>
    <source>
        <strain evidence="6 7">DSM 103736</strain>
    </source>
</reference>
<protein>
    <submittedName>
        <fullName evidence="6">LacI family transcriptional regulator</fullName>
    </submittedName>
</protein>
<evidence type="ECO:0000256" key="1">
    <source>
        <dbReference type="ARBA" id="ARBA00022491"/>
    </source>
</evidence>
<sequence>MGGKLKIGEIARQTGLSISTVSRVLAGKSNTSDRAKRQVMACARSQGILSDMSAGRLLLNSITVFAPSRAFDVRTDVFYYKVLQGISQALEPHEVRLRYCGLEEFDNDVTLFLEKMTDPSTEAAMIVGIDDPHIHALAADIDKPCILINCRDRSMKLPGVSPDHQLIGEFSAHYLFGQGHKDILSLLCLRRYTMELRLDGIRSAFQQHNQRFDEEHHLLTTQGFGAAESEEALTHWLEQHPTPERPSVILAGGDYMAVGAVNALQKAGLRVPHDISVMSMDGFNLAAIHDIPLTSVHVPRDELGEEAVRLLQQRLMRPDMLPGNLLLHGKLVVRDSVRRLGARKTSLPEKSFGLYD</sequence>
<dbReference type="SUPFAM" id="SSF53822">
    <property type="entry name" value="Periplasmic binding protein-like I"/>
    <property type="match status" value="1"/>
</dbReference>
<dbReference type="Gene3D" id="1.10.260.40">
    <property type="entry name" value="lambda repressor-like DNA-binding domains"/>
    <property type="match status" value="1"/>
</dbReference>
<accession>A0A370R3G5</accession>
<dbReference type="GO" id="GO:0003700">
    <property type="term" value="F:DNA-binding transcription factor activity"/>
    <property type="evidence" value="ECO:0007669"/>
    <property type="project" value="TreeGrafter"/>
</dbReference>
<dbReference type="PROSITE" id="PS50932">
    <property type="entry name" value="HTH_LACI_2"/>
    <property type="match status" value="1"/>
</dbReference>
<gene>
    <name evidence="6" type="ORF">C8D90_10123</name>
</gene>
<evidence type="ECO:0000256" key="4">
    <source>
        <dbReference type="ARBA" id="ARBA00023163"/>
    </source>
</evidence>
<dbReference type="GO" id="GO:0000976">
    <property type="term" value="F:transcription cis-regulatory region binding"/>
    <property type="evidence" value="ECO:0007669"/>
    <property type="project" value="TreeGrafter"/>
</dbReference>